<proteinExistence type="predicted"/>
<protein>
    <submittedName>
        <fullName evidence="1">Uncharacterized protein</fullName>
    </submittedName>
</protein>
<evidence type="ECO:0000313" key="1">
    <source>
        <dbReference type="EMBL" id="KAK7499106.1"/>
    </source>
</evidence>
<gene>
    <name evidence="1" type="ORF">BaRGS_00009653</name>
</gene>
<name>A0ABD0LHV8_9CAEN</name>
<organism evidence="1 2">
    <name type="scientific">Batillaria attramentaria</name>
    <dbReference type="NCBI Taxonomy" id="370345"/>
    <lineage>
        <taxon>Eukaryota</taxon>
        <taxon>Metazoa</taxon>
        <taxon>Spiralia</taxon>
        <taxon>Lophotrochozoa</taxon>
        <taxon>Mollusca</taxon>
        <taxon>Gastropoda</taxon>
        <taxon>Caenogastropoda</taxon>
        <taxon>Sorbeoconcha</taxon>
        <taxon>Cerithioidea</taxon>
        <taxon>Batillariidae</taxon>
        <taxon>Batillaria</taxon>
    </lineage>
</organism>
<evidence type="ECO:0000313" key="2">
    <source>
        <dbReference type="Proteomes" id="UP001519460"/>
    </source>
</evidence>
<dbReference type="EMBL" id="JACVVK020000046">
    <property type="protein sequence ID" value="KAK7499106.1"/>
    <property type="molecule type" value="Genomic_DNA"/>
</dbReference>
<dbReference type="Proteomes" id="UP001519460">
    <property type="component" value="Unassembled WGS sequence"/>
</dbReference>
<keyword evidence="2" id="KW-1185">Reference proteome</keyword>
<reference evidence="1 2" key="1">
    <citation type="journal article" date="2023" name="Sci. Data">
        <title>Genome assembly of the Korean intertidal mud-creeper Batillaria attramentaria.</title>
        <authorList>
            <person name="Patra A.K."/>
            <person name="Ho P.T."/>
            <person name="Jun S."/>
            <person name="Lee S.J."/>
            <person name="Kim Y."/>
            <person name="Won Y.J."/>
        </authorList>
    </citation>
    <scope>NUCLEOTIDE SEQUENCE [LARGE SCALE GENOMIC DNA]</scope>
    <source>
        <strain evidence="1">Wonlab-2016</strain>
    </source>
</reference>
<comment type="caution">
    <text evidence="1">The sequence shown here is derived from an EMBL/GenBank/DDBJ whole genome shotgun (WGS) entry which is preliminary data.</text>
</comment>
<accession>A0ABD0LHV8</accession>
<sequence>MDSESDDDPKCALSDADPDFSEGYVFETDSEVECAPSTSICNRCRSLGVEKCVFRILSPFTRWPPPCYQSNITLTSNMTLRNWIGSRDGATGYFRISLHGAPEMPPSWLMHDMSLHEMVITVDATVDIQWNLNGPEADLGNISISDDDSLPDVIAVRWLLDTLLSKSNGENTGPEERLETVIEKWQSTTKITVTQEIKVSLDPPGELLRQALQICKRRAFDVRKTSQVNMA</sequence>
<dbReference type="AlphaFoldDB" id="A0ABD0LHV8"/>